<evidence type="ECO:0000256" key="2">
    <source>
        <dbReference type="SAM" id="SignalP"/>
    </source>
</evidence>
<dbReference type="InterPro" id="IPR014194">
    <property type="entry name" value="Spore_III_AE"/>
</dbReference>
<dbReference type="EMBL" id="WWVX01000004">
    <property type="protein sequence ID" value="MZL69510.1"/>
    <property type="molecule type" value="Genomic_DNA"/>
</dbReference>
<reference evidence="5" key="1">
    <citation type="submission" date="2016-11" db="EMBL/GenBank/DDBJ databases">
        <authorList>
            <person name="Jaros S."/>
            <person name="Januszkiewicz K."/>
            <person name="Wedrychowicz H."/>
        </authorList>
    </citation>
    <scope>NUCLEOTIDE SEQUENCE [LARGE SCALE GENOMIC DNA]</scope>
    <source>
        <strain evidence="5">DSM 4029</strain>
    </source>
</reference>
<comment type="caution">
    <text evidence="4">The sequence shown here is derived from an EMBL/GenBank/DDBJ whole genome shotgun (WGS) entry which is preliminary data.</text>
</comment>
<keyword evidence="1" id="KW-0812">Transmembrane</keyword>
<feature type="transmembrane region" description="Helical" evidence="1">
    <location>
        <begin position="313"/>
        <end position="331"/>
    </location>
</feature>
<dbReference type="EMBL" id="FQVY01000001">
    <property type="protein sequence ID" value="SHF76651.1"/>
    <property type="molecule type" value="Genomic_DNA"/>
</dbReference>
<evidence type="ECO:0000256" key="1">
    <source>
        <dbReference type="SAM" id="Phobius"/>
    </source>
</evidence>
<reference evidence="4" key="2">
    <citation type="submission" date="2016-11" db="EMBL/GenBank/DDBJ databases">
        <authorList>
            <person name="Varghese N."/>
            <person name="Submissions S."/>
        </authorList>
    </citation>
    <scope>NUCLEOTIDE SEQUENCE</scope>
    <source>
        <strain evidence="4">DSM 4029</strain>
    </source>
</reference>
<feature type="transmembrane region" description="Helical" evidence="1">
    <location>
        <begin position="134"/>
        <end position="158"/>
    </location>
</feature>
<keyword evidence="6" id="KW-1185">Reference proteome</keyword>
<feature type="transmembrane region" description="Helical" evidence="1">
    <location>
        <begin position="337"/>
        <end position="354"/>
    </location>
</feature>
<evidence type="ECO:0000313" key="5">
    <source>
        <dbReference type="Proteomes" id="UP000184089"/>
    </source>
</evidence>
<evidence type="ECO:0000313" key="4">
    <source>
        <dbReference type="EMBL" id="SHF76651.1"/>
    </source>
</evidence>
<name>A0AAQ1MBP2_9FIRM</name>
<reference evidence="3 6" key="3">
    <citation type="journal article" date="2019" name="Nat. Med.">
        <title>A library of human gut bacterial isolates paired with longitudinal multiomics data enables mechanistic microbiome research.</title>
        <authorList>
            <person name="Poyet M."/>
            <person name="Groussin M."/>
            <person name="Gibbons S.M."/>
            <person name="Avila-Pacheco J."/>
            <person name="Jiang X."/>
            <person name="Kearney S.M."/>
            <person name="Perrotta A.R."/>
            <person name="Berdy B."/>
            <person name="Zhao S."/>
            <person name="Lieberman T.D."/>
            <person name="Swanson P.K."/>
            <person name="Smith M."/>
            <person name="Roesemann S."/>
            <person name="Alexander J.E."/>
            <person name="Rich S.A."/>
            <person name="Livny J."/>
            <person name="Vlamakis H."/>
            <person name="Clish C."/>
            <person name="Bullock K."/>
            <person name="Deik A."/>
            <person name="Scott J."/>
            <person name="Pierce K.A."/>
            <person name="Xavier R.J."/>
            <person name="Alm E.J."/>
        </authorList>
    </citation>
    <scope>NUCLEOTIDE SEQUENCE [LARGE SCALE GENOMIC DNA]</scope>
    <source>
        <strain evidence="3 6">BIOML-A2</strain>
    </source>
</reference>
<dbReference type="Pfam" id="PF09546">
    <property type="entry name" value="Spore_III_AE"/>
    <property type="match status" value="1"/>
</dbReference>
<feature type="transmembrane region" description="Helical" evidence="1">
    <location>
        <begin position="245"/>
        <end position="267"/>
    </location>
</feature>
<accession>A0AAQ1MBP2</accession>
<dbReference type="Proteomes" id="UP000474718">
    <property type="component" value="Unassembled WGS sequence"/>
</dbReference>
<evidence type="ECO:0000313" key="6">
    <source>
        <dbReference type="Proteomes" id="UP000474718"/>
    </source>
</evidence>
<keyword evidence="1" id="KW-1133">Transmembrane helix</keyword>
<keyword evidence="1" id="KW-0472">Membrane</keyword>
<feature type="transmembrane region" description="Helical" evidence="1">
    <location>
        <begin position="366"/>
        <end position="390"/>
    </location>
</feature>
<evidence type="ECO:0000313" key="3">
    <source>
        <dbReference type="EMBL" id="MZL69510.1"/>
    </source>
</evidence>
<feature type="chain" id="PRO_5042821250" evidence="2">
    <location>
        <begin position="27"/>
        <end position="391"/>
    </location>
</feature>
<gene>
    <name evidence="3" type="ORF">GT747_07025</name>
    <name evidence="4" type="ORF">SAMN05444424_0609</name>
</gene>
<dbReference type="RefSeq" id="WP_081692965.1">
    <property type="nucleotide sequence ID" value="NZ_FQVY01000001.1"/>
</dbReference>
<feature type="transmembrane region" description="Helical" evidence="1">
    <location>
        <begin position="198"/>
        <end position="224"/>
    </location>
</feature>
<protein>
    <submittedName>
        <fullName evidence="4">Stage III sporulation protein AE</fullName>
    </submittedName>
</protein>
<keyword evidence="2" id="KW-0732">Signal</keyword>
<feature type="signal peptide" evidence="2">
    <location>
        <begin position="1"/>
        <end position="26"/>
    </location>
</feature>
<proteinExistence type="predicted"/>
<feature type="transmembrane region" description="Helical" evidence="1">
    <location>
        <begin position="287"/>
        <end position="306"/>
    </location>
</feature>
<organism evidence="4 5">
    <name type="scientific">Bittarella massiliensis</name>
    <name type="common">ex Durand et al. 2017</name>
    <dbReference type="NCBI Taxonomy" id="1720313"/>
    <lineage>
        <taxon>Bacteria</taxon>
        <taxon>Bacillati</taxon>
        <taxon>Bacillota</taxon>
        <taxon>Clostridia</taxon>
        <taxon>Eubacteriales</taxon>
        <taxon>Oscillospiraceae</taxon>
        <taxon>Bittarella (ex Durand et al. 2017)</taxon>
    </lineage>
</organism>
<sequence length="391" mass="41064">MRHSRILAALLLALALLFFSLWTAFAEEGEEESPATDTQQILQEQYDLSGASQLEDALPEEARDTLEDSGLLDGDLTGESALSFLDLPKLLGSLWESIKTTAKEPIRILALIVVTILVCAMAESMKSTFFSESLSPVVSVVAALCIAVSVVAPVYRLIQDLNQTLLSTNQFIATFAPIYSTVAATSGQPLTATAYSGVLMLVVQGVSAICSSTIVPLLGLMLAFSVTGAVQSDLRVSAISGGLKNAVVVVLTLLLTIFCGVLSMQSFVTSASDNLAMKTGKLLIGNMVPIVGGVVSDALSSVYGCLKVVKNGVGVFGIAAVVVSFVPLLLRCLLYKATLWAGAFFCDMLGVSSVRDTLKSIGNCLTIAVALLFTYALLVIITTVIVMMGVG</sequence>
<dbReference type="AlphaFoldDB" id="A0AAQ1MBP2"/>
<dbReference type="Proteomes" id="UP000184089">
    <property type="component" value="Unassembled WGS sequence"/>
</dbReference>